<sequence>MPQLDTVYIFFTYLWTWLIILLTMQKIKTFTISTDPEKQQMKPNTQTPTLPWT</sequence>
<dbReference type="RefSeq" id="YP_003540875.1">
    <property type="nucleotide sequence ID" value="NC_013988.1"/>
</dbReference>
<reference evidence="2" key="1">
    <citation type="journal article" date="2009" name="Mol. Phylogenet. Evol.">
        <title>Vicariance and dispersal form a ring distribution in nightsnakes around the Gulf of California.</title>
        <authorList>
            <person name="Mulcahy D.G."/>
            <person name="Macey J.R."/>
        </authorList>
    </citation>
    <scope>NUCLEOTIDE SEQUENCE</scope>
</reference>
<keyword evidence="1" id="KW-0472">Membrane</keyword>
<dbReference type="AlphaFoldDB" id="C5H534"/>
<keyword evidence="1" id="KW-1133">Transmembrane helix</keyword>
<keyword evidence="2" id="KW-0496">Mitochondrion</keyword>
<organism evidence="2">
    <name type="scientific">Imantodes cenchoa</name>
    <name type="common">Blunt-headed tree snake</name>
    <name type="synonym">Coluber cenchoa</name>
    <dbReference type="NCBI Taxonomy" id="121343"/>
    <lineage>
        <taxon>Eukaryota</taxon>
        <taxon>Metazoa</taxon>
        <taxon>Chordata</taxon>
        <taxon>Craniata</taxon>
        <taxon>Vertebrata</taxon>
        <taxon>Euteleostomi</taxon>
        <taxon>Lepidosauria</taxon>
        <taxon>Squamata</taxon>
        <taxon>Bifurcata</taxon>
        <taxon>Unidentata</taxon>
        <taxon>Episquamata</taxon>
        <taxon>Toxicofera</taxon>
        <taxon>Serpentes</taxon>
        <taxon>Colubroidea</taxon>
        <taxon>Dipsadidae</taxon>
        <taxon>Imantodes</taxon>
    </lineage>
</organism>
<gene>
    <name evidence="2" type="primary">ATP8</name>
</gene>
<dbReference type="GeneID" id="8890384"/>
<geneLocation type="mitochondrion" evidence="2"/>
<name>C5H534_IMACE</name>
<evidence type="ECO:0000313" key="2">
    <source>
        <dbReference type="EMBL" id="ACD77411.1"/>
    </source>
</evidence>
<dbReference type="CTD" id="4509"/>
<keyword evidence="1" id="KW-0812">Transmembrane</keyword>
<proteinExistence type="predicted"/>
<protein>
    <submittedName>
        <fullName evidence="2">ATP synthase F0 subunit 8</fullName>
    </submittedName>
</protein>
<evidence type="ECO:0000256" key="1">
    <source>
        <dbReference type="SAM" id="Phobius"/>
    </source>
</evidence>
<feature type="transmembrane region" description="Helical" evidence="1">
    <location>
        <begin position="6"/>
        <end position="24"/>
    </location>
</feature>
<accession>C5H534</accession>
<dbReference type="EMBL" id="EU728586">
    <property type="protein sequence ID" value="ACD77411.1"/>
    <property type="molecule type" value="Genomic_DNA"/>
</dbReference>